<dbReference type="PANTHER" id="PTHR46300:SF7">
    <property type="entry name" value="P450, PUTATIVE (EUROFUNG)-RELATED"/>
    <property type="match status" value="1"/>
</dbReference>
<dbReference type="PROSITE" id="PS00086">
    <property type="entry name" value="CYTOCHROME_P450"/>
    <property type="match status" value="1"/>
</dbReference>
<keyword evidence="5 9" id="KW-0560">Oxidoreductase</keyword>
<dbReference type="CDD" id="cd11065">
    <property type="entry name" value="CYP64-like"/>
    <property type="match status" value="1"/>
</dbReference>
<keyword evidence="4 8" id="KW-0479">Metal-binding</keyword>
<name>A0A2T2NIK5_CORCC</name>
<dbReference type="GO" id="GO:0020037">
    <property type="term" value="F:heme binding"/>
    <property type="evidence" value="ECO:0007669"/>
    <property type="project" value="InterPro"/>
</dbReference>
<keyword evidence="3 8" id="KW-0349">Heme</keyword>
<evidence type="ECO:0000256" key="4">
    <source>
        <dbReference type="ARBA" id="ARBA00022723"/>
    </source>
</evidence>
<dbReference type="Proteomes" id="UP000240883">
    <property type="component" value="Unassembled WGS sequence"/>
</dbReference>
<evidence type="ECO:0000256" key="9">
    <source>
        <dbReference type="RuleBase" id="RU000461"/>
    </source>
</evidence>
<feature type="binding site" description="axial binding residue" evidence="8">
    <location>
        <position position="441"/>
    </location>
    <ligand>
        <name>heme</name>
        <dbReference type="ChEBI" id="CHEBI:30413"/>
    </ligand>
    <ligandPart>
        <name>Fe</name>
        <dbReference type="ChEBI" id="CHEBI:18248"/>
    </ligandPart>
</feature>
<comment type="cofactor">
    <cofactor evidence="1 8">
        <name>heme</name>
        <dbReference type="ChEBI" id="CHEBI:30413"/>
    </cofactor>
</comment>
<dbReference type="OrthoDB" id="2789670at2759"/>
<evidence type="ECO:0000256" key="6">
    <source>
        <dbReference type="ARBA" id="ARBA00023004"/>
    </source>
</evidence>
<evidence type="ECO:0000256" key="7">
    <source>
        <dbReference type="ARBA" id="ARBA00023033"/>
    </source>
</evidence>
<dbReference type="GO" id="GO:0004497">
    <property type="term" value="F:monooxygenase activity"/>
    <property type="evidence" value="ECO:0007669"/>
    <property type="project" value="UniProtKB-KW"/>
</dbReference>
<dbReference type="InterPro" id="IPR017972">
    <property type="entry name" value="Cyt_P450_CS"/>
</dbReference>
<evidence type="ECO:0000256" key="2">
    <source>
        <dbReference type="ARBA" id="ARBA00010617"/>
    </source>
</evidence>
<dbReference type="PRINTS" id="PR00385">
    <property type="entry name" value="P450"/>
</dbReference>
<dbReference type="Gene3D" id="1.10.630.10">
    <property type="entry name" value="Cytochrome P450"/>
    <property type="match status" value="1"/>
</dbReference>
<organism evidence="11 12">
    <name type="scientific">Corynespora cassiicola Philippines</name>
    <dbReference type="NCBI Taxonomy" id="1448308"/>
    <lineage>
        <taxon>Eukaryota</taxon>
        <taxon>Fungi</taxon>
        <taxon>Dikarya</taxon>
        <taxon>Ascomycota</taxon>
        <taxon>Pezizomycotina</taxon>
        <taxon>Dothideomycetes</taxon>
        <taxon>Pleosporomycetidae</taxon>
        <taxon>Pleosporales</taxon>
        <taxon>Corynesporascaceae</taxon>
        <taxon>Corynespora</taxon>
    </lineage>
</organism>
<evidence type="ECO:0000313" key="11">
    <source>
        <dbReference type="EMBL" id="PSN65230.1"/>
    </source>
</evidence>
<keyword evidence="6 8" id="KW-0408">Iron</keyword>
<feature type="transmembrane region" description="Helical" evidence="10">
    <location>
        <begin position="297"/>
        <end position="321"/>
    </location>
</feature>
<accession>A0A2T2NIK5</accession>
<evidence type="ECO:0000256" key="8">
    <source>
        <dbReference type="PIRSR" id="PIRSR602401-1"/>
    </source>
</evidence>
<keyword evidence="7 9" id="KW-0503">Monooxygenase</keyword>
<gene>
    <name evidence="11" type="ORF">BS50DRAFT_575284</name>
</gene>
<feature type="transmembrane region" description="Helical" evidence="10">
    <location>
        <begin position="6"/>
        <end position="24"/>
    </location>
</feature>
<dbReference type="InterPro" id="IPR036396">
    <property type="entry name" value="Cyt_P450_sf"/>
</dbReference>
<dbReference type="InterPro" id="IPR002401">
    <property type="entry name" value="Cyt_P450_E_grp-I"/>
</dbReference>
<evidence type="ECO:0000256" key="3">
    <source>
        <dbReference type="ARBA" id="ARBA00022617"/>
    </source>
</evidence>
<keyword evidence="10" id="KW-1133">Transmembrane helix</keyword>
<keyword evidence="10" id="KW-0812">Transmembrane</keyword>
<evidence type="ECO:0000256" key="10">
    <source>
        <dbReference type="SAM" id="Phobius"/>
    </source>
</evidence>
<reference evidence="11 12" key="1">
    <citation type="journal article" date="2018" name="Front. Microbiol.">
        <title>Genome-Wide Analysis of Corynespora cassiicola Leaf Fall Disease Putative Effectors.</title>
        <authorList>
            <person name="Lopez D."/>
            <person name="Ribeiro S."/>
            <person name="Label P."/>
            <person name="Fumanal B."/>
            <person name="Venisse J.S."/>
            <person name="Kohler A."/>
            <person name="de Oliveira R.R."/>
            <person name="Labutti K."/>
            <person name="Lipzen A."/>
            <person name="Lail K."/>
            <person name="Bauer D."/>
            <person name="Ohm R.A."/>
            <person name="Barry K.W."/>
            <person name="Spatafora J."/>
            <person name="Grigoriev I.V."/>
            <person name="Martin F.M."/>
            <person name="Pujade-Renaud V."/>
        </authorList>
    </citation>
    <scope>NUCLEOTIDE SEQUENCE [LARGE SCALE GENOMIC DNA]</scope>
    <source>
        <strain evidence="11 12">Philippines</strain>
    </source>
</reference>
<evidence type="ECO:0000256" key="5">
    <source>
        <dbReference type="ARBA" id="ARBA00023002"/>
    </source>
</evidence>
<protein>
    <submittedName>
        <fullName evidence="11">Cytochrome P450</fullName>
    </submittedName>
</protein>
<dbReference type="InterPro" id="IPR001128">
    <property type="entry name" value="Cyt_P450"/>
</dbReference>
<dbReference type="EMBL" id="KZ678137">
    <property type="protein sequence ID" value="PSN65230.1"/>
    <property type="molecule type" value="Genomic_DNA"/>
</dbReference>
<dbReference type="PRINTS" id="PR00463">
    <property type="entry name" value="EP450I"/>
</dbReference>
<dbReference type="STRING" id="1448308.A0A2T2NIK5"/>
<dbReference type="AlphaFoldDB" id="A0A2T2NIK5"/>
<comment type="similarity">
    <text evidence="2 9">Belongs to the cytochrome P450 family.</text>
</comment>
<dbReference type="GO" id="GO:0005506">
    <property type="term" value="F:iron ion binding"/>
    <property type="evidence" value="ECO:0007669"/>
    <property type="project" value="InterPro"/>
</dbReference>
<dbReference type="InterPro" id="IPR050364">
    <property type="entry name" value="Cytochrome_P450_fung"/>
</dbReference>
<evidence type="ECO:0000256" key="1">
    <source>
        <dbReference type="ARBA" id="ARBA00001971"/>
    </source>
</evidence>
<evidence type="ECO:0000313" key="12">
    <source>
        <dbReference type="Proteomes" id="UP000240883"/>
    </source>
</evidence>
<dbReference type="GO" id="GO:0016705">
    <property type="term" value="F:oxidoreductase activity, acting on paired donors, with incorporation or reduction of molecular oxygen"/>
    <property type="evidence" value="ECO:0007669"/>
    <property type="project" value="InterPro"/>
</dbReference>
<sequence length="528" mass="60021">MATGSLVPIVILFGIIAWCVKARLRSKRYTIPLPPGPKGIPFLGNVNDMPPPGILECHHWLKYKDLYGPISSVTVLGTTFVIINDPEIAFELMRDRSAIHSSRPSLTFSGDLVGWRYATAMSAYNDYWKIHRKNITKIASSNVSTSVFERIQEVEAAHFVLNLLEAPGDLFDHIRKEAGSVILKITYGYTTEAHKKDPFVDLARKTMVQFAEATVPGRFMVDVFPFLSYLPDWFPGAGFKKIARHMSAQLKQCTDQPYDFVKNQMREKRHKTSFLSQAIENIGSDAQMEFIHKWAALSLYLGGADTTVSSIMTFFLAMMVFPEVQKKAQEEIDRVIGIGRLPVTSDRQRLPYIEAVMKETHRWHPVLPMCLPHASVEEDTCRGYRIPKNSVLLPNIWHFTHDPKVYPEPMIFRPERHLATAEHKAETDPRNFVFGFGRRICPGRYVADNALFITMAQTLAVFNIEKPLDANGEVIEPQIKFEAGAISHPLPYKASIEPRSKEHEDLVRSAEKIYPWEYSDAKELEALN</sequence>
<keyword evidence="10" id="KW-0472">Membrane</keyword>
<dbReference type="SUPFAM" id="SSF48264">
    <property type="entry name" value="Cytochrome P450"/>
    <property type="match status" value="1"/>
</dbReference>
<keyword evidence="12" id="KW-1185">Reference proteome</keyword>
<proteinExistence type="inferred from homology"/>
<dbReference type="PANTHER" id="PTHR46300">
    <property type="entry name" value="P450, PUTATIVE (EUROFUNG)-RELATED-RELATED"/>
    <property type="match status" value="1"/>
</dbReference>
<dbReference type="Pfam" id="PF00067">
    <property type="entry name" value="p450"/>
    <property type="match status" value="1"/>
</dbReference>